<dbReference type="GeneID" id="104733693"/>
<dbReference type="Pfam" id="PF08268">
    <property type="entry name" value="FBA_3"/>
    <property type="match status" value="1"/>
</dbReference>
<dbReference type="PANTHER" id="PTHR31672:SF13">
    <property type="entry name" value="F-BOX PROTEIN CPR30-LIKE"/>
    <property type="match status" value="1"/>
</dbReference>
<name>A0ABM0V6D4_CAMSA</name>
<sequence length="250" mass="28772">MASNTSDVFLYNPTTGESKRIPDVPEYLRSSSSVTWSWFSYGFGFDPLTNDYKVVKFNVDNDNYVYSLKKDSWRRICNIPCRRVYSRTSVELNGAIHWISLISGGESPKVVTAFDLNTEKLRHMPLPDLTEECDHIYGGYTVGTVKGRLCVVSWCFEMHDVIWVMNEYGVGSSWSKIRIGVSYCQVMIPLCSTRNDEEVFLLINKDLVLYYFERNTWRSVKIRGVESGKLQHANTYVESLISPNSYGLQR</sequence>
<dbReference type="InterPro" id="IPR013187">
    <property type="entry name" value="F-box-assoc_dom_typ3"/>
</dbReference>
<reference evidence="3" key="2">
    <citation type="submission" date="2025-08" db="UniProtKB">
        <authorList>
            <consortium name="RefSeq"/>
        </authorList>
    </citation>
    <scope>IDENTIFICATION</scope>
    <source>
        <tissue evidence="3">Leaf</tissue>
    </source>
</reference>
<evidence type="ECO:0000313" key="2">
    <source>
        <dbReference type="Proteomes" id="UP000694864"/>
    </source>
</evidence>
<dbReference type="SUPFAM" id="SSF117281">
    <property type="entry name" value="Kelch motif"/>
    <property type="match status" value="1"/>
</dbReference>
<dbReference type="PANTHER" id="PTHR31672">
    <property type="entry name" value="BNACNNG10540D PROTEIN"/>
    <property type="match status" value="1"/>
</dbReference>
<dbReference type="Proteomes" id="UP000694864">
    <property type="component" value="Chromosome 12"/>
</dbReference>
<evidence type="ECO:0000259" key="1">
    <source>
        <dbReference type="Pfam" id="PF08268"/>
    </source>
</evidence>
<dbReference type="InterPro" id="IPR015915">
    <property type="entry name" value="Kelch-typ_b-propeller"/>
</dbReference>
<dbReference type="RefSeq" id="XP_010451556.1">
    <property type="nucleotide sequence ID" value="XM_010453254.1"/>
</dbReference>
<proteinExistence type="predicted"/>
<dbReference type="InterPro" id="IPR017451">
    <property type="entry name" value="F-box-assoc_interact_dom"/>
</dbReference>
<reference evidence="2" key="1">
    <citation type="journal article" date="2014" name="Nat. Commun.">
        <title>The emerging biofuel crop Camelina sativa retains a highly undifferentiated hexaploid genome structure.</title>
        <authorList>
            <person name="Kagale S."/>
            <person name="Koh C."/>
            <person name="Nixon J."/>
            <person name="Bollina V."/>
            <person name="Clarke W.E."/>
            <person name="Tuteja R."/>
            <person name="Spillane C."/>
            <person name="Robinson S.J."/>
            <person name="Links M.G."/>
            <person name="Clarke C."/>
            <person name="Higgins E.E."/>
            <person name="Huebert T."/>
            <person name="Sharpe A.G."/>
            <person name="Parkin I.A."/>
        </authorList>
    </citation>
    <scope>NUCLEOTIDE SEQUENCE [LARGE SCALE GENOMIC DNA]</scope>
    <source>
        <strain evidence="2">cv. DH55</strain>
    </source>
</reference>
<gene>
    <name evidence="3" type="primary">LOC104733693</name>
</gene>
<evidence type="ECO:0000313" key="3">
    <source>
        <dbReference type="RefSeq" id="XP_010451556.1"/>
    </source>
</evidence>
<protein>
    <submittedName>
        <fullName evidence="3">F-box/kelch-repeat protein At3g06240-like</fullName>
    </submittedName>
</protein>
<dbReference type="InterPro" id="IPR050796">
    <property type="entry name" value="SCF_F-box_component"/>
</dbReference>
<organism evidence="2 3">
    <name type="scientific">Camelina sativa</name>
    <name type="common">False flax</name>
    <name type="synonym">Myagrum sativum</name>
    <dbReference type="NCBI Taxonomy" id="90675"/>
    <lineage>
        <taxon>Eukaryota</taxon>
        <taxon>Viridiplantae</taxon>
        <taxon>Streptophyta</taxon>
        <taxon>Embryophyta</taxon>
        <taxon>Tracheophyta</taxon>
        <taxon>Spermatophyta</taxon>
        <taxon>Magnoliopsida</taxon>
        <taxon>eudicotyledons</taxon>
        <taxon>Gunneridae</taxon>
        <taxon>Pentapetalae</taxon>
        <taxon>rosids</taxon>
        <taxon>malvids</taxon>
        <taxon>Brassicales</taxon>
        <taxon>Brassicaceae</taxon>
        <taxon>Camelineae</taxon>
        <taxon>Camelina</taxon>
    </lineage>
</organism>
<feature type="domain" description="F-box associated beta-propeller type 3" evidence="1">
    <location>
        <begin position="4"/>
        <end position="231"/>
    </location>
</feature>
<accession>A0ABM0V6D4</accession>
<dbReference type="Gene3D" id="2.120.10.80">
    <property type="entry name" value="Kelch-type beta propeller"/>
    <property type="match status" value="1"/>
</dbReference>
<dbReference type="NCBIfam" id="TIGR01640">
    <property type="entry name" value="F_box_assoc_1"/>
    <property type="match status" value="1"/>
</dbReference>
<keyword evidence="2" id="KW-1185">Reference proteome</keyword>